<name>A0A972JJF9_9GAMM</name>
<dbReference type="EMBL" id="JAAXYH010000009">
    <property type="protein sequence ID" value="NMH66068.1"/>
    <property type="molecule type" value="Genomic_DNA"/>
</dbReference>
<accession>A0A972JJF9</accession>
<protein>
    <submittedName>
        <fullName evidence="1">Uncharacterized protein</fullName>
    </submittedName>
</protein>
<comment type="caution">
    <text evidence="1">The sequence shown here is derived from an EMBL/GenBank/DDBJ whole genome shotgun (WGS) entry which is preliminary data.</text>
</comment>
<organism evidence="1 2">
    <name type="scientific">Shewanella salipaludis</name>
    <dbReference type="NCBI Taxonomy" id="2723052"/>
    <lineage>
        <taxon>Bacteria</taxon>
        <taxon>Pseudomonadati</taxon>
        <taxon>Pseudomonadota</taxon>
        <taxon>Gammaproteobacteria</taxon>
        <taxon>Alteromonadales</taxon>
        <taxon>Shewanellaceae</taxon>
        <taxon>Shewanella</taxon>
    </lineage>
</organism>
<evidence type="ECO:0000313" key="2">
    <source>
        <dbReference type="Proteomes" id="UP000737113"/>
    </source>
</evidence>
<dbReference type="Proteomes" id="UP000737113">
    <property type="component" value="Unassembled WGS sequence"/>
</dbReference>
<reference evidence="1" key="1">
    <citation type="submission" date="2020-04" db="EMBL/GenBank/DDBJ databases">
        <title>Description of Shewanella salipaludis sp. nov., isolated from a salt marsh.</title>
        <authorList>
            <person name="Park S."/>
            <person name="Yoon J.-H."/>
        </authorList>
    </citation>
    <scope>NUCLEOTIDE SEQUENCE</scope>
    <source>
        <strain evidence="1">SHSM-M6</strain>
    </source>
</reference>
<gene>
    <name evidence="1" type="ORF">HC757_12950</name>
</gene>
<evidence type="ECO:0000313" key="1">
    <source>
        <dbReference type="EMBL" id="NMH66068.1"/>
    </source>
</evidence>
<dbReference type="AlphaFoldDB" id="A0A972JJF9"/>
<dbReference type="RefSeq" id="WP_169564798.1">
    <property type="nucleotide sequence ID" value="NZ_JAAXYH010000009.1"/>
</dbReference>
<keyword evidence="2" id="KW-1185">Reference proteome</keyword>
<proteinExistence type="predicted"/>
<sequence>MMPAWPIDTGTSFDIFSPRCHFGANAELLTLNGDRGAKALLEQHHKSGERLLMPLPQAAIDMISSRGWRNWAESCLAVANTP</sequence>